<dbReference type="GO" id="GO:0016874">
    <property type="term" value="F:ligase activity"/>
    <property type="evidence" value="ECO:0007669"/>
    <property type="project" value="UniProtKB-KW"/>
</dbReference>
<keyword evidence="1" id="KW-0436">Ligase</keyword>
<dbReference type="Proteomes" id="UP000000657">
    <property type="component" value="Chromosome"/>
</dbReference>
<sequence length="206" mass="21594">MIWAATRVGRAVRTATVAGVAVGLATAAHLTTCARPPSLPVLGVGAALAARICWGVADRPMCRRRLAGLMLSVQVGLHVAFTLAMPTHGASRSGGLAGEVGPGGTVGHSGVNLLPGGPAMAAAHLGAALLLTWWLAIGEHALWRVTSGVVRVARRVVRRLRRRPNGTRRPRPGRAAWKPATNRPVRRLVLLRHVVIRRGPPVPGTT</sequence>
<name>Q0RE31_FRAAA</name>
<protein>
    <submittedName>
        <fullName evidence="1">Integral membrane protein putative Succinyl-CoA ligase domain</fullName>
    </submittedName>
</protein>
<dbReference type="KEGG" id="fal:FRAAL5649"/>
<dbReference type="HOGENOM" id="CLU_075566_1_1_11"/>
<dbReference type="OrthoDB" id="3221638at2"/>
<organism evidence="1 2">
    <name type="scientific">Frankia alni (strain DSM 45986 / CECT 9034 / ACN14a)</name>
    <dbReference type="NCBI Taxonomy" id="326424"/>
    <lineage>
        <taxon>Bacteria</taxon>
        <taxon>Bacillati</taxon>
        <taxon>Actinomycetota</taxon>
        <taxon>Actinomycetes</taxon>
        <taxon>Frankiales</taxon>
        <taxon>Frankiaceae</taxon>
        <taxon>Frankia</taxon>
    </lineage>
</organism>
<keyword evidence="2" id="KW-1185">Reference proteome</keyword>
<dbReference type="AlphaFoldDB" id="Q0RE31"/>
<proteinExistence type="predicted"/>
<evidence type="ECO:0000313" key="1">
    <source>
        <dbReference type="EMBL" id="CAJ64282.1"/>
    </source>
</evidence>
<gene>
    <name evidence="1" type="ordered locus">FRAAL5649</name>
</gene>
<reference evidence="1 2" key="1">
    <citation type="journal article" date="2007" name="Genome Res.">
        <title>Genome characteristics of facultatively symbiotic Frankia sp. strains reflect host range and host plant biogeography.</title>
        <authorList>
            <person name="Normand P."/>
            <person name="Lapierre P."/>
            <person name="Tisa L.S."/>
            <person name="Gogarten J.P."/>
            <person name="Alloisio N."/>
            <person name="Bagnarol E."/>
            <person name="Bassi C.A."/>
            <person name="Berry A.M."/>
            <person name="Bickhart D.M."/>
            <person name="Choisne N."/>
            <person name="Couloux A."/>
            <person name="Cournoyer B."/>
            <person name="Cruveiller S."/>
            <person name="Daubin V."/>
            <person name="Demange N."/>
            <person name="Francino M.P."/>
            <person name="Goltsman E."/>
            <person name="Huang Y."/>
            <person name="Kopp O.R."/>
            <person name="Labarre L."/>
            <person name="Lapidus A."/>
            <person name="Lavire C."/>
            <person name="Marechal J."/>
            <person name="Martinez M."/>
            <person name="Mastronunzio J.E."/>
            <person name="Mullin B.C."/>
            <person name="Niemann J."/>
            <person name="Pujic P."/>
            <person name="Rawnsley T."/>
            <person name="Rouy Z."/>
            <person name="Schenowitz C."/>
            <person name="Sellstedt A."/>
            <person name="Tavares F."/>
            <person name="Tomkins J.P."/>
            <person name="Vallenet D."/>
            <person name="Valverde C."/>
            <person name="Wall L.G."/>
            <person name="Wang Y."/>
            <person name="Medigue C."/>
            <person name="Benson D.R."/>
        </authorList>
    </citation>
    <scope>NUCLEOTIDE SEQUENCE [LARGE SCALE GENOMIC DNA]</scope>
    <source>
        <strain evidence="2">DSM 45986 / CECT 9034 / ACN14a</strain>
    </source>
</reference>
<dbReference type="EMBL" id="CT573213">
    <property type="protein sequence ID" value="CAJ64282.1"/>
    <property type="molecule type" value="Genomic_DNA"/>
</dbReference>
<accession>Q0RE31</accession>
<evidence type="ECO:0000313" key="2">
    <source>
        <dbReference type="Proteomes" id="UP000000657"/>
    </source>
</evidence>